<keyword evidence="9" id="KW-0436">Ligase</keyword>
<feature type="domain" description="RecX first three-helical" evidence="8">
    <location>
        <begin position="30"/>
        <end position="65"/>
    </location>
</feature>
<dbReference type="GO" id="GO:0006282">
    <property type="term" value="P:regulation of DNA repair"/>
    <property type="evidence" value="ECO:0007669"/>
    <property type="project" value="UniProtKB-UniRule"/>
</dbReference>
<comment type="function">
    <text evidence="5">Modulates RecA activity.</text>
</comment>
<evidence type="ECO:0000256" key="1">
    <source>
        <dbReference type="ARBA" id="ARBA00004496"/>
    </source>
</evidence>
<dbReference type="GO" id="GO:0004812">
    <property type="term" value="F:aminoacyl-tRNA ligase activity"/>
    <property type="evidence" value="ECO:0007669"/>
    <property type="project" value="UniProtKB-KW"/>
</dbReference>
<dbReference type="InterPro" id="IPR053925">
    <property type="entry name" value="RecX_HTH_3rd"/>
</dbReference>
<name>A0A126SYF4_9BACT</name>
<proteinExistence type="inferred from homology"/>
<dbReference type="InterPro" id="IPR053926">
    <property type="entry name" value="RecX_HTH_1st"/>
</dbReference>
<feature type="domain" description="RecX third three-helical" evidence="7">
    <location>
        <begin position="120"/>
        <end position="165"/>
    </location>
</feature>
<evidence type="ECO:0000259" key="8">
    <source>
        <dbReference type="Pfam" id="PF21982"/>
    </source>
</evidence>
<dbReference type="Pfam" id="PF21981">
    <property type="entry name" value="RecX_HTH3"/>
    <property type="match status" value="1"/>
</dbReference>
<evidence type="ECO:0000256" key="2">
    <source>
        <dbReference type="ARBA" id="ARBA00009695"/>
    </source>
</evidence>
<evidence type="ECO:0000256" key="4">
    <source>
        <dbReference type="ARBA" id="ARBA00022490"/>
    </source>
</evidence>
<protein>
    <recommendedName>
        <fullName evidence="3 5">Regulatory protein RecX</fullName>
    </recommendedName>
</protein>
<gene>
    <name evidence="5" type="primary">recX</name>
</gene>
<dbReference type="Pfam" id="PF21982">
    <property type="entry name" value="RecX_HTH1"/>
    <property type="match status" value="1"/>
</dbReference>
<dbReference type="InterPro" id="IPR053924">
    <property type="entry name" value="RecX_HTH_2nd"/>
</dbReference>
<dbReference type="AlphaFoldDB" id="A0A126SYF4"/>
<accession>A0A126SYF4</accession>
<comment type="similarity">
    <text evidence="2 5">Belongs to the RecX family.</text>
</comment>
<dbReference type="HAMAP" id="MF_01114">
    <property type="entry name" value="RecX"/>
    <property type="match status" value="1"/>
</dbReference>
<dbReference type="PANTHER" id="PTHR33602">
    <property type="entry name" value="REGULATORY PROTEIN RECX FAMILY PROTEIN"/>
    <property type="match status" value="1"/>
</dbReference>
<dbReference type="EMBL" id="KU144981">
    <property type="protein sequence ID" value="AMK59344.1"/>
    <property type="molecule type" value="Genomic_DNA"/>
</dbReference>
<dbReference type="PANTHER" id="PTHR33602:SF1">
    <property type="entry name" value="REGULATORY PROTEIN RECX FAMILY PROTEIN"/>
    <property type="match status" value="1"/>
</dbReference>
<evidence type="ECO:0000259" key="6">
    <source>
        <dbReference type="Pfam" id="PF02631"/>
    </source>
</evidence>
<dbReference type="Gene3D" id="1.10.10.10">
    <property type="entry name" value="Winged helix-like DNA-binding domain superfamily/Winged helix DNA-binding domain"/>
    <property type="match status" value="3"/>
</dbReference>
<evidence type="ECO:0000313" key="9">
    <source>
        <dbReference type="EMBL" id="AMK59344.1"/>
    </source>
</evidence>
<evidence type="ECO:0000259" key="7">
    <source>
        <dbReference type="Pfam" id="PF21981"/>
    </source>
</evidence>
<keyword evidence="4 5" id="KW-0963">Cytoplasm</keyword>
<organism evidence="9">
    <name type="scientific">uncultured bacterium UPO53</name>
    <dbReference type="NCBI Taxonomy" id="1776978"/>
    <lineage>
        <taxon>Bacteria</taxon>
        <taxon>environmental samples</taxon>
    </lineage>
</organism>
<comment type="subcellular location">
    <subcellularLocation>
        <location evidence="1 5">Cytoplasm</location>
    </subcellularLocation>
</comment>
<dbReference type="Pfam" id="PF02631">
    <property type="entry name" value="RecX_HTH2"/>
    <property type="match status" value="1"/>
</dbReference>
<dbReference type="GO" id="GO:0005737">
    <property type="term" value="C:cytoplasm"/>
    <property type="evidence" value="ECO:0007669"/>
    <property type="project" value="UniProtKB-SubCell"/>
</dbReference>
<sequence>MKRVSEGRLAVARSVDGEEAAMCSSAFLRGRALALLARREHSRAELHRKLSELGGTGEALGTVLDDLVRERLQSDERFAESFVRSRVVRGQGPQAIATELRARGIDKELLEAALTHGPYDWYAQAAEVRHKRFGPVLPEDARERARQARFLQYRGFTAAQVSHALRCKNLEPD</sequence>
<dbReference type="InterPro" id="IPR003783">
    <property type="entry name" value="Regulatory_RecX"/>
</dbReference>
<keyword evidence="9" id="KW-0030">Aminoacyl-tRNA synthetase</keyword>
<reference evidence="9" key="1">
    <citation type="journal article" date="2016" name="Appl. Environ. Microbiol.">
        <title>Functional Metagenomics of a Biostimulated Petroleum-Contaminated Soil Reveals an Extraordinary Diversity of Extradiol Dioxygenases.</title>
        <authorList>
            <person name="Terron-Gonzalez L."/>
            <person name="Martin-Cabello G."/>
            <person name="Ferrer M."/>
            <person name="Santero E."/>
        </authorList>
    </citation>
    <scope>NUCLEOTIDE SEQUENCE</scope>
</reference>
<feature type="domain" description="RecX second three-helical" evidence="6">
    <location>
        <begin position="74"/>
        <end position="114"/>
    </location>
</feature>
<evidence type="ECO:0000256" key="3">
    <source>
        <dbReference type="ARBA" id="ARBA00018111"/>
    </source>
</evidence>
<evidence type="ECO:0000256" key="5">
    <source>
        <dbReference type="HAMAP-Rule" id="MF_01114"/>
    </source>
</evidence>
<dbReference type="InterPro" id="IPR036388">
    <property type="entry name" value="WH-like_DNA-bd_sf"/>
</dbReference>